<keyword evidence="3 4" id="KW-0268">Exocytosis</keyword>
<comment type="subunit">
    <text evidence="4">Component of the exocyst complex.</text>
</comment>
<dbReference type="EMBL" id="BDRX01000074">
    <property type="protein sequence ID" value="GBF96117.1"/>
    <property type="molecule type" value="Genomic_DNA"/>
</dbReference>
<dbReference type="InterPro" id="IPR029175">
    <property type="entry name" value="EXOC2/Sec5"/>
</dbReference>
<dbReference type="GO" id="GO:0000145">
    <property type="term" value="C:exocyst"/>
    <property type="evidence" value="ECO:0007669"/>
    <property type="project" value="UniProtKB-UniRule"/>
</dbReference>
<dbReference type="AlphaFoldDB" id="A0A2V0PFY6"/>
<feature type="compositionally biased region" description="Gly residues" evidence="5">
    <location>
        <begin position="854"/>
        <end position="871"/>
    </location>
</feature>
<feature type="region of interest" description="Disordered" evidence="5">
    <location>
        <begin position="1"/>
        <end position="55"/>
    </location>
</feature>
<comment type="caution">
    <text evidence="7">The sequence shown here is derived from an EMBL/GenBank/DDBJ whole genome shotgun (WGS) entry which is preliminary data.</text>
</comment>
<gene>
    <name evidence="7" type="ORF">Rsub_08993</name>
</gene>
<dbReference type="GO" id="GO:0006893">
    <property type="term" value="P:Golgi to plasma membrane transport"/>
    <property type="evidence" value="ECO:0007669"/>
    <property type="project" value="UniProtKB-UniRule"/>
</dbReference>
<comment type="function">
    <text evidence="4">Component of the exocyst complex involved in the docking of exocytic vesicles with fusion sites on the plasma membrane.</text>
</comment>
<feature type="region of interest" description="Disordered" evidence="5">
    <location>
        <begin position="122"/>
        <end position="146"/>
    </location>
</feature>
<proteinExistence type="inferred from homology"/>
<feature type="compositionally biased region" description="Low complexity" evidence="5">
    <location>
        <begin position="123"/>
        <end position="137"/>
    </location>
</feature>
<dbReference type="InParanoid" id="A0A2V0PFY6"/>
<evidence type="ECO:0000256" key="4">
    <source>
        <dbReference type="RuleBase" id="RU365069"/>
    </source>
</evidence>
<organism evidence="7 8">
    <name type="scientific">Raphidocelis subcapitata</name>
    <dbReference type="NCBI Taxonomy" id="307507"/>
    <lineage>
        <taxon>Eukaryota</taxon>
        <taxon>Viridiplantae</taxon>
        <taxon>Chlorophyta</taxon>
        <taxon>core chlorophytes</taxon>
        <taxon>Chlorophyceae</taxon>
        <taxon>CS clade</taxon>
        <taxon>Sphaeropleales</taxon>
        <taxon>Selenastraceae</taxon>
        <taxon>Raphidocelis</taxon>
    </lineage>
</organism>
<feature type="region of interest" description="Disordered" evidence="5">
    <location>
        <begin position="158"/>
        <end position="202"/>
    </location>
</feature>
<dbReference type="GO" id="GO:0015031">
    <property type="term" value="P:protein transport"/>
    <property type="evidence" value="ECO:0007669"/>
    <property type="project" value="UniProtKB-KW"/>
</dbReference>
<evidence type="ECO:0000256" key="2">
    <source>
        <dbReference type="ARBA" id="ARBA00022448"/>
    </source>
</evidence>
<dbReference type="PANTHER" id="PTHR13043:SF1">
    <property type="entry name" value="EXOCYST COMPLEX COMPONENT 2"/>
    <property type="match status" value="1"/>
</dbReference>
<evidence type="ECO:0000259" key="6">
    <source>
        <dbReference type="Pfam" id="PF15469"/>
    </source>
</evidence>
<feature type="compositionally biased region" description="Low complexity" evidence="5">
    <location>
        <begin position="165"/>
        <end position="181"/>
    </location>
</feature>
<name>A0A2V0PFY6_9CHLO</name>
<dbReference type="OrthoDB" id="545804at2759"/>
<feature type="compositionally biased region" description="Acidic residues" evidence="5">
    <location>
        <begin position="17"/>
        <end position="35"/>
    </location>
</feature>
<evidence type="ECO:0000313" key="7">
    <source>
        <dbReference type="EMBL" id="GBF96117.1"/>
    </source>
</evidence>
<evidence type="ECO:0000256" key="5">
    <source>
        <dbReference type="SAM" id="MobiDB-lite"/>
    </source>
</evidence>
<evidence type="ECO:0000313" key="8">
    <source>
        <dbReference type="Proteomes" id="UP000247498"/>
    </source>
</evidence>
<evidence type="ECO:0000256" key="1">
    <source>
        <dbReference type="ARBA" id="ARBA00010578"/>
    </source>
</evidence>
<dbReference type="InterPro" id="IPR039481">
    <property type="entry name" value="EXOC2/Sec5_N_dom"/>
</dbReference>
<dbReference type="STRING" id="307507.A0A2V0PFY6"/>
<keyword evidence="2 4" id="KW-0813">Transport</keyword>
<keyword evidence="4" id="KW-0653">Protein transport</keyword>
<keyword evidence="8" id="KW-1185">Reference proteome</keyword>
<dbReference type="GO" id="GO:0006887">
    <property type="term" value="P:exocytosis"/>
    <property type="evidence" value="ECO:0007669"/>
    <property type="project" value="UniProtKB-KW"/>
</dbReference>
<accession>A0A2V0PFY6</accession>
<protein>
    <recommendedName>
        <fullName evidence="4">Exocyst complex component SEC5</fullName>
    </recommendedName>
</protein>
<dbReference type="PANTHER" id="PTHR13043">
    <property type="entry name" value="EXOCYST COMPLEX COMPONENT SEC5"/>
    <property type="match status" value="1"/>
</dbReference>
<sequence length="1143" mass="116762">MPPGGGDDNPFRRRADEEDGSEASFLTDDEGDAVGEEGGGAAAAARRTGPSGPATWQEVDRAELSASALALISSIAQTAPADDRSRDAVWHPTAAVTVAAELVDPLGLGRIDAARLVLERQADAGSSRVRGGASGVDTGHGQPKGAVGRFFADLAARGRRGGGPAPLRRTSGSGAGPSAAGDDMTSPLPRRRSHGGGGRSFSLPLNSLLPTAEGFEPEAYLGVFHAPTPGEELVAGRVALERGLGERAGQLKTLVKQNFDRFIGAGTAIDDIYGKLQRIESAGAGVSSAVLFNAVTEVQGAAKHAFGPLLERHAKAERIKSVLALLRRFQSLFSAPSRIRALAAAHDYEQVVAEYKKANALIRPTSSTGAGNGRVWARLHAEIESRVEEVWSQLEAEVTAPELSPAGAPDLLVAMAGLQAEGLPVAQAKDPVHLMQQAREARFRSAVAAAKEQHTRAMARLRERYCSTEGVASEKVDDAVLLAWSEPRGEAAEPAAGSSPRTALGGDAGLFGLQQQPPGLPAFLSAAPWLAPAGSSPSAAGPGGLGAPGLMSHLAPLSGLQPPPLQSRLVQHTTETPGEALLLSHLSALSAIVVECLPGFWTAASAPALLEAPELPTASRAALRKSLRSVSTAAQRLLESFCRDATSAAGALVAVGPMRTATASLVQSLASTLAGLRAAGAPPAAADALASVLRYALEAAVRALAAHLEALPAALAAREDWVVTVAAAAGEAPTTHLPEQLQEEITVAMGFFRAVTATCEHALGGALPRDTTSRPLHIAFFACLGQCTAVLGAMAERYAPGAGAAPAEGEEASSGGRGGAAGASSGSPPRGPGRPGSRLKPLLNDSDSDDDGAGAAGDGAPGPSSAGGGGVASASAGRAAPKQRGGVGLGGVSGVGDDVRLLLVASNLAAIRGRLMGSLTQRFLLLLTGEVESEVERVGRTITGLAKRMDAALQSMFGVYVGRKRAAVDRVVRAYVRPDGAGVGLPPELSDVTPGAQALLGTLAQVQAEAYAYARPYTPYLLPPALEYAASALASAYAALRPGDLPREVLAQHFLDLVWLDGVLGAGAPPSLRGDIDTGYALLAQRIAGASTASTGPSTPLGRSLAAVTDPAELNKKLQVTCRKLLPSILGRSTFTLRSFLPV</sequence>
<dbReference type="Pfam" id="PF15469">
    <property type="entry name" value="Sec5"/>
    <property type="match status" value="1"/>
</dbReference>
<dbReference type="Proteomes" id="UP000247498">
    <property type="component" value="Unassembled WGS sequence"/>
</dbReference>
<feature type="region of interest" description="Disordered" evidence="5">
    <location>
        <begin position="804"/>
        <end position="890"/>
    </location>
</feature>
<comment type="similarity">
    <text evidence="1 4">Belongs to the SEC5 family.</text>
</comment>
<reference evidence="7 8" key="1">
    <citation type="journal article" date="2018" name="Sci. Rep.">
        <title>Raphidocelis subcapitata (=Pseudokirchneriella subcapitata) provides an insight into genome evolution and environmental adaptations in the Sphaeropleales.</title>
        <authorList>
            <person name="Suzuki S."/>
            <person name="Yamaguchi H."/>
            <person name="Nakajima N."/>
            <person name="Kawachi M."/>
        </authorList>
    </citation>
    <scope>NUCLEOTIDE SEQUENCE [LARGE SCALE GENOMIC DNA]</scope>
    <source>
        <strain evidence="7 8">NIES-35</strain>
    </source>
</reference>
<evidence type="ECO:0000256" key="3">
    <source>
        <dbReference type="ARBA" id="ARBA00022483"/>
    </source>
</evidence>
<feature type="domain" description="Exocyst complex component EXOC2/Sec5 N-terminal" evidence="6">
    <location>
        <begin position="206"/>
        <end position="1066"/>
    </location>
</feature>